<dbReference type="PATRIC" id="fig|135735.6.peg.2368"/>
<dbReference type="OrthoDB" id="10008748at2"/>
<proteinExistence type="predicted"/>
<dbReference type="RefSeq" id="WP_040057689.1">
    <property type="nucleotide sequence ID" value="NZ_CP011974.1"/>
</dbReference>
<dbReference type="AlphaFoldDB" id="A0A1X7E9W3"/>
<organism evidence="1 2">
    <name type="scientific">Priestia filamentosa</name>
    <dbReference type="NCBI Taxonomy" id="1402861"/>
    <lineage>
        <taxon>Bacteria</taxon>
        <taxon>Bacillati</taxon>
        <taxon>Bacillota</taxon>
        <taxon>Bacilli</taxon>
        <taxon>Bacillales</taxon>
        <taxon>Bacillaceae</taxon>
        <taxon>Priestia</taxon>
    </lineage>
</organism>
<keyword evidence="2" id="KW-1185">Reference proteome</keyword>
<gene>
    <name evidence="1" type="ORF">BEH_11325</name>
</gene>
<dbReference type="EMBL" id="CP011974">
    <property type="protein sequence ID" value="AKO92630.1"/>
    <property type="molecule type" value="Genomic_DNA"/>
</dbReference>
<dbReference type="KEGG" id="beo:BEH_11325"/>
<accession>A0A0H4KGB0</accession>
<evidence type="ECO:0000313" key="1">
    <source>
        <dbReference type="EMBL" id="AKO92630.1"/>
    </source>
</evidence>
<reference evidence="1 2" key="1">
    <citation type="journal article" date="2015" name="PLoS ONE">
        <title>Genome Sequence of Bacillus endophyticus and Analysis of Its Companion Mechanism in the Ketogulonigenium vulgare-Bacillus Strain Consortium.</title>
        <authorList>
            <person name="Jia N."/>
            <person name="Du J."/>
            <person name="Ding M.Z."/>
            <person name="Gao F."/>
            <person name="Yuan Y.J."/>
        </authorList>
    </citation>
    <scope>NUCLEOTIDE SEQUENCE [LARGE SCALE GENOMIC DNA]</scope>
    <source>
        <strain evidence="1 2">Hbe603</strain>
    </source>
</reference>
<dbReference type="Proteomes" id="UP000036202">
    <property type="component" value="Chromosome"/>
</dbReference>
<protein>
    <submittedName>
        <fullName evidence="1">Uncharacterized protein</fullName>
    </submittedName>
</protein>
<name>A0A1X7E9W3_9BACI</name>
<sequence length="93" mass="10499">MNWLIIPLLIWIIALVIMILPKFACKKIQKLKTELILESESAQNSNPEESNYKKIEENTLDGINIESLYLISSIIASILIALGTFILCLVLLL</sequence>
<dbReference type="GeneID" id="93701391"/>
<evidence type="ECO:0000313" key="2">
    <source>
        <dbReference type="Proteomes" id="UP000036202"/>
    </source>
</evidence>
<accession>A0A1X7E9W3</accession>
<reference evidence="2" key="2">
    <citation type="submission" date="2015-06" db="EMBL/GenBank/DDBJ databases">
        <title>Genome Sequence of Bacillus endophyticus and Analysis of its Companion Mechanism in the Ketogulonigenium vulgare-Bacillus strain Consortium.</title>
        <authorList>
            <person name="Jia N."/>
            <person name="Du J."/>
            <person name="Ding M.-Z."/>
            <person name="Gao F."/>
            <person name="Yuan Y.-J."/>
        </authorList>
    </citation>
    <scope>NUCLEOTIDE SEQUENCE [LARGE SCALE GENOMIC DNA]</scope>
    <source>
        <strain evidence="2">Hbe603</strain>
    </source>
</reference>